<dbReference type="PROSITE" id="PS50903">
    <property type="entry name" value="RUBREDOXIN_LIKE"/>
    <property type="match status" value="1"/>
</dbReference>
<dbReference type="GO" id="GO:0010181">
    <property type="term" value="F:FMN binding"/>
    <property type="evidence" value="ECO:0007669"/>
    <property type="project" value="InterPro"/>
</dbReference>
<dbReference type="AlphaFoldDB" id="A0A0S7WSD2"/>
<evidence type="ECO:0000256" key="1">
    <source>
        <dbReference type="ARBA" id="ARBA00022448"/>
    </source>
</evidence>
<dbReference type="CDD" id="cd00730">
    <property type="entry name" value="rubredoxin"/>
    <property type="match status" value="1"/>
</dbReference>
<feature type="region of interest" description="Disordered" evidence="5">
    <location>
        <begin position="163"/>
        <end position="185"/>
    </location>
</feature>
<feature type="domain" description="Rubredoxin-like" evidence="6">
    <location>
        <begin position="190"/>
        <end position="241"/>
    </location>
</feature>
<accession>A0A0S7WSD2</accession>
<dbReference type="PANTHER" id="PTHR47627:SF1">
    <property type="entry name" value="RUBREDOXIN-1-RELATED"/>
    <property type="match status" value="1"/>
</dbReference>
<keyword evidence="2" id="KW-0479">Metal-binding</keyword>
<organism evidence="7 8">
    <name type="scientific">candidate division TA06 bacterium DG_24</name>
    <dbReference type="NCBI Taxonomy" id="1703770"/>
    <lineage>
        <taxon>Bacteria</taxon>
        <taxon>Bacteria division TA06</taxon>
    </lineage>
</organism>
<dbReference type="GO" id="GO:0043448">
    <property type="term" value="P:alkane catabolic process"/>
    <property type="evidence" value="ECO:0007669"/>
    <property type="project" value="TreeGrafter"/>
</dbReference>
<keyword evidence="3" id="KW-0249">Electron transport</keyword>
<dbReference type="InterPro" id="IPR024935">
    <property type="entry name" value="Rubredoxin_dom"/>
</dbReference>
<dbReference type="GO" id="GO:0016646">
    <property type="term" value="F:oxidoreductase activity, acting on the CH-NH group of donors, NAD or NADP as acceptor"/>
    <property type="evidence" value="ECO:0007669"/>
    <property type="project" value="UniProtKB-ARBA"/>
</dbReference>
<evidence type="ECO:0000259" key="6">
    <source>
        <dbReference type="PROSITE" id="PS50903"/>
    </source>
</evidence>
<dbReference type="Proteomes" id="UP000052008">
    <property type="component" value="Unassembled WGS sequence"/>
</dbReference>
<gene>
    <name evidence="7" type="ORF">AMJ39_06005</name>
</gene>
<dbReference type="InterPro" id="IPR024934">
    <property type="entry name" value="Rubredoxin-like_dom"/>
</dbReference>
<evidence type="ECO:0000256" key="4">
    <source>
        <dbReference type="ARBA" id="ARBA00023004"/>
    </source>
</evidence>
<dbReference type="PANTHER" id="PTHR47627">
    <property type="entry name" value="RUBREDOXIN"/>
    <property type="match status" value="1"/>
</dbReference>
<dbReference type="SMART" id="SM00903">
    <property type="entry name" value="Flavin_Reduct"/>
    <property type="match status" value="1"/>
</dbReference>
<dbReference type="Gene3D" id="2.30.110.10">
    <property type="entry name" value="Electron Transport, Fmn-binding Protein, Chain A"/>
    <property type="match status" value="1"/>
</dbReference>
<dbReference type="Pfam" id="PF00301">
    <property type="entry name" value="Rubredoxin"/>
    <property type="match status" value="1"/>
</dbReference>
<name>A0A0S7WSD2_UNCT6</name>
<evidence type="ECO:0000313" key="8">
    <source>
        <dbReference type="Proteomes" id="UP000052008"/>
    </source>
</evidence>
<dbReference type="InterPro" id="IPR012349">
    <property type="entry name" value="Split_barrel_FMN-bd"/>
</dbReference>
<dbReference type="NCBIfam" id="NF045768">
    <property type="entry name" value="RubredRD"/>
    <property type="match status" value="1"/>
</dbReference>
<protein>
    <submittedName>
        <fullName evidence="7">High molecular weight rubredoxin</fullName>
    </submittedName>
</protein>
<dbReference type="PROSITE" id="PS00202">
    <property type="entry name" value="RUBREDOXIN"/>
    <property type="match status" value="1"/>
</dbReference>
<dbReference type="Gene3D" id="2.20.28.10">
    <property type="match status" value="1"/>
</dbReference>
<evidence type="ECO:0000256" key="3">
    <source>
        <dbReference type="ARBA" id="ARBA00022982"/>
    </source>
</evidence>
<dbReference type="InterPro" id="IPR050526">
    <property type="entry name" value="Rubredoxin_ET"/>
</dbReference>
<sequence>MNDEGIIECLCDLSYGLYVVTSRLDDKLNGQIANTVIQVTAEPPRIAVSISKDNLTHEYISRSGVFGVSILEESTPMKFVGLFGFKSGRDVDKLSQTVYQTGETGCPLVTENVLSVMDARVIDQTDVGTHTIFVGEVVSGEILKKGRPLTYAYYHETKKGKTAKNAPTYRTPAPTSAVQTSAPERRPGTMVKYECDVCGYVYDPGEGDPENGVSPGTPFEEVPDDWVCPVCGASKDQFSPQS</sequence>
<keyword evidence="4" id="KW-0408">Iron</keyword>
<evidence type="ECO:0000256" key="5">
    <source>
        <dbReference type="SAM" id="MobiDB-lite"/>
    </source>
</evidence>
<evidence type="ECO:0000313" key="7">
    <source>
        <dbReference type="EMBL" id="KPJ53074.1"/>
    </source>
</evidence>
<dbReference type="GO" id="GO:0005506">
    <property type="term" value="F:iron ion binding"/>
    <property type="evidence" value="ECO:0007669"/>
    <property type="project" value="InterPro"/>
</dbReference>
<evidence type="ECO:0000256" key="2">
    <source>
        <dbReference type="ARBA" id="ARBA00022723"/>
    </source>
</evidence>
<dbReference type="GO" id="GO:0009055">
    <property type="term" value="F:electron transfer activity"/>
    <property type="evidence" value="ECO:0007669"/>
    <property type="project" value="TreeGrafter"/>
</dbReference>
<dbReference type="Pfam" id="PF01613">
    <property type="entry name" value="Flavin_Reduct"/>
    <property type="match status" value="1"/>
</dbReference>
<dbReference type="InterPro" id="IPR018527">
    <property type="entry name" value="Rubredoxin_Fe_BS"/>
</dbReference>
<dbReference type="PATRIC" id="fig|1703770.3.peg.869"/>
<dbReference type="SUPFAM" id="SSF50475">
    <property type="entry name" value="FMN-binding split barrel"/>
    <property type="match status" value="1"/>
</dbReference>
<keyword evidence="1" id="KW-0813">Transport</keyword>
<dbReference type="InterPro" id="IPR002563">
    <property type="entry name" value="Flavin_Rdtase-like_dom"/>
</dbReference>
<dbReference type="PRINTS" id="PR00163">
    <property type="entry name" value="RUBREDOXIN"/>
</dbReference>
<reference evidence="7 8" key="1">
    <citation type="journal article" date="2015" name="Microbiome">
        <title>Genomic resolution of linkages in carbon, nitrogen, and sulfur cycling among widespread estuary sediment bacteria.</title>
        <authorList>
            <person name="Baker B.J."/>
            <person name="Lazar C.S."/>
            <person name="Teske A.P."/>
            <person name="Dick G.J."/>
        </authorList>
    </citation>
    <scope>NUCLEOTIDE SEQUENCE [LARGE SCALE GENOMIC DNA]</scope>
    <source>
        <strain evidence="7">DG_24</strain>
    </source>
</reference>
<dbReference type="SUPFAM" id="SSF57802">
    <property type="entry name" value="Rubredoxin-like"/>
    <property type="match status" value="1"/>
</dbReference>
<feature type="compositionally biased region" description="Polar residues" evidence="5">
    <location>
        <begin position="173"/>
        <end position="182"/>
    </location>
</feature>
<dbReference type="EMBL" id="LIZS01000031">
    <property type="protein sequence ID" value="KPJ53074.1"/>
    <property type="molecule type" value="Genomic_DNA"/>
</dbReference>
<dbReference type="FunFam" id="2.20.28.10:FF:000001">
    <property type="entry name" value="Rubredoxin"/>
    <property type="match status" value="1"/>
</dbReference>
<comment type="caution">
    <text evidence="7">The sequence shown here is derived from an EMBL/GenBank/DDBJ whole genome shotgun (WGS) entry which is preliminary data.</text>
</comment>
<proteinExistence type="predicted"/>
<dbReference type="STRING" id="1703770.AMJ39_06005"/>